<evidence type="ECO:0000259" key="6">
    <source>
        <dbReference type="PROSITE" id="PS50030"/>
    </source>
</evidence>
<dbReference type="GO" id="GO:0003723">
    <property type="term" value="F:RNA binding"/>
    <property type="evidence" value="ECO:0007669"/>
    <property type="project" value="TreeGrafter"/>
</dbReference>
<dbReference type="Pfam" id="PF00270">
    <property type="entry name" value="DEAD"/>
    <property type="match status" value="1"/>
</dbReference>
<dbReference type="Pfam" id="PF24385">
    <property type="entry name" value="DSRM_DHX29"/>
    <property type="match status" value="1"/>
</dbReference>
<feature type="domain" description="UBA" evidence="6">
    <location>
        <begin position="358"/>
        <end position="399"/>
    </location>
</feature>
<dbReference type="GO" id="GO:0016787">
    <property type="term" value="F:hydrolase activity"/>
    <property type="evidence" value="ECO:0007669"/>
    <property type="project" value="UniProtKB-KW"/>
</dbReference>
<proteinExistence type="predicted"/>
<dbReference type="InterPro" id="IPR035467">
    <property type="entry name" value="YLR419W-like_UBA"/>
</dbReference>
<evidence type="ECO:0000259" key="8">
    <source>
        <dbReference type="PROSITE" id="PS51192"/>
    </source>
</evidence>
<dbReference type="PANTHER" id="PTHR18934">
    <property type="entry name" value="ATP-DEPENDENT RNA HELICASE"/>
    <property type="match status" value="1"/>
</dbReference>
<evidence type="ECO:0000313" key="11">
    <source>
        <dbReference type="Proteomes" id="UP000006790"/>
    </source>
</evidence>
<protein>
    <recommendedName>
        <fullName evidence="12">RNA helicase</fullName>
    </recommendedName>
</protein>
<dbReference type="InterPro" id="IPR027417">
    <property type="entry name" value="P-loop_NTPase"/>
</dbReference>
<dbReference type="Pfam" id="PF07717">
    <property type="entry name" value="OB_NTP_bind"/>
    <property type="match status" value="1"/>
</dbReference>
<dbReference type="PANTHER" id="PTHR18934:SF267">
    <property type="entry name" value="ATP-DEPENDENT RNA HELICASE YLR419W-RELATED"/>
    <property type="match status" value="1"/>
</dbReference>
<dbReference type="InterPro" id="IPR056328">
    <property type="entry name" value="DSRM_DHX29"/>
</dbReference>
<dbReference type="SMART" id="SM00847">
    <property type="entry name" value="HA2"/>
    <property type="match status" value="1"/>
</dbReference>
<dbReference type="KEGG" id="erc:Ecym_7009"/>
<feature type="compositionally biased region" description="Basic residues" evidence="5">
    <location>
        <begin position="547"/>
        <end position="557"/>
    </location>
</feature>
<organism evidence="10 11">
    <name type="scientific">Eremothecium cymbalariae (strain CBS 270.75 / DBVPG 7215 / KCTC 17166 / NRRL Y-17582)</name>
    <name type="common">Yeast</name>
    <dbReference type="NCBI Taxonomy" id="931890"/>
    <lineage>
        <taxon>Eukaryota</taxon>
        <taxon>Fungi</taxon>
        <taxon>Dikarya</taxon>
        <taxon>Ascomycota</taxon>
        <taxon>Saccharomycotina</taxon>
        <taxon>Saccharomycetes</taxon>
        <taxon>Saccharomycetales</taxon>
        <taxon>Saccharomycetaceae</taxon>
        <taxon>Eremothecium</taxon>
    </lineage>
</organism>
<dbReference type="InParanoid" id="G8JVK2"/>
<evidence type="ECO:0000259" key="7">
    <source>
        <dbReference type="PROSITE" id="PS50908"/>
    </source>
</evidence>
<evidence type="ECO:0000256" key="4">
    <source>
        <dbReference type="ARBA" id="ARBA00022840"/>
    </source>
</evidence>
<feature type="domain" description="Helicase ATP-binding" evidence="8">
    <location>
        <begin position="603"/>
        <end position="771"/>
    </location>
</feature>
<dbReference type="GO" id="GO:0004386">
    <property type="term" value="F:helicase activity"/>
    <property type="evidence" value="ECO:0007669"/>
    <property type="project" value="UniProtKB-KW"/>
</dbReference>
<dbReference type="GO" id="GO:0005524">
    <property type="term" value="F:ATP binding"/>
    <property type="evidence" value="ECO:0007669"/>
    <property type="project" value="UniProtKB-KW"/>
</dbReference>
<keyword evidence="4" id="KW-0067">ATP-binding</keyword>
<dbReference type="STRING" id="931890.G8JVK2"/>
<dbReference type="SUPFAM" id="SSF52540">
    <property type="entry name" value="P-loop containing nucleoside triphosphate hydrolases"/>
    <property type="match status" value="1"/>
</dbReference>
<feature type="compositionally biased region" description="Polar residues" evidence="5">
    <location>
        <begin position="534"/>
        <end position="545"/>
    </location>
</feature>
<dbReference type="Gene3D" id="3.40.50.300">
    <property type="entry name" value="P-loop containing nucleotide triphosphate hydrolases"/>
    <property type="match status" value="2"/>
</dbReference>
<dbReference type="CDD" id="cd14271">
    <property type="entry name" value="UBA_YLR419W_like"/>
    <property type="match status" value="1"/>
</dbReference>
<dbReference type="PROSITE" id="PS51192">
    <property type="entry name" value="HELICASE_ATP_BIND_1"/>
    <property type="match status" value="1"/>
</dbReference>
<keyword evidence="1" id="KW-0547">Nucleotide-binding</keyword>
<dbReference type="PROSITE" id="PS50908">
    <property type="entry name" value="RWD"/>
    <property type="match status" value="1"/>
</dbReference>
<sequence length="1409" mass="159604">MAKKSTKGKSATPPTEDFNANDKKGKKGKDLAAAEEKKLKHRENRAKVTNTSSWTGKLPHTLLYEVAQKRKWNKVEYEMKKIGTKGMLSIACVSYTDPKSKETVTVRMNDPTYNKTSGMGLLIPQETAIEARNYAATVALYRIAYNTNMHMMLPSNHKKLWHELDDYRKQLLKENPARCSKVFDVDPLKTLLEEQKLTLQKEAKREVRKQQDEKIRKAPVIVTSVNKKNISTSLTEGKVIKPSKPEGSSRVVKFSSKVWESSTFADIEESSRNLIETSLKVHIDWRTKRYGGVETAERQAIRSQLLEFGFRTSHVEEAMQYKDPLSFLLFNLPEDDLPLFFQKRKEDSNIKVEITKLPLSSRNSIERLMESGVSYDEALLALQNSAFNESDAAAILTESIIPSIAHIDEITEEESRQIWDQELESLSSIYEDKIDIVDKDSCFTMELNKNFNLKLKVYKSRNYPMRLPGIIVSTFNKNYKLPNYIKQQILYRLLHYISVSGLLGDMLVFHIFEWLQENLSSIIENPGPLLPLDLNQNGESQNNQRSSTKKYIKSKSHSSKELSQDEILVLEKAYKERLNSSEYLCMIKQRSKLPAWHKQDLIVDMVYRSDVILITGETGSGKSTQVAQFLLDHLMNTKKDFSKVKLLCTQPRRISAIGLAERVSDERCTPCGDEVGYIIRGTNRSGPNTRITFMTTGILVRILQGDVNFLKNKIIIIDEVHERSVETDLIVIMLKNLLGKIPGMKIVLMSATVNIDIFKQYFEGLKQCHIEGRTFPVTDYYLDDILKTLDFKIRNDRYQYENDDSEVENAYLRPKADSRFFQSGQINYDLIVDTVTHVNQRLKGEGNNGSIIVFLPGVGEINRCIEKLKQSVKPDEFVVLPLHSALTSEFQKRVFVRFTGKRKIVVSTNIAETSITIDDCVAIIDTGRAKVLNYNPKDNTTRLVETFISKAEAKQRRGRAGRVREGYSYKLFSKNIYADMLESPIPEIKRIPLESLYLSVKAMGVNDVLKFLATGIDPPSASALSKSEQMLITAGLLDDSEKSLTELGKYISILPVMDSKHGKLLIYSIIFGCTDIGVLIASVLSAGSTPFIGTFENRDKIKAILLQHKQRGDLLATVEIVRQYLSITDNTVKRKFMIDNVLSYNKIKEILSSRSQFYAILEDVGFLPMKYKPGSIEHLNKNGGNLDILKCVLTGAFYPQVARVQLPDPKFMATSSGSLEIDPEARMTKYWIRNEEYIDQLESTEDDSAVSNQRLPATRAFLHPSSVVFSSDNSTNPEKIVAMDASVAPSATKGKISPFKAPFVVYCSAHVTSKFYLNYITPTSTLALLLFGGPIRYDTNGSVHSPGIVVDNWLPIRTWCKNGVLIKELRALLDQTIKKKLDNPNTAFRATQGESQNEILDLVETVIRQ</sequence>
<dbReference type="InterPro" id="IPR014001">
    <property type="entry name" value="Helicase_ATP-bd"/>
</dbReference>
<dbReference type="Proteomes" id="UP000006790">
    <property type="component" value="Chromosome 7"/>
</dbReference>
<dbReference type="EMBL" id="CP002503">
    <property type="protein sequence ID" value="AET40867.1"/>
    <property type="molecule type" value="Genomic_DNA"/>
</dbReference>
<evidence type="ECO:0008006" key="12">
    <source>
        <dbReference type="Google" id="ProtNLM"/>
    </source>
</evidence>
<evidence type="ECO:0000313" key="10">
    <source>
        <dbReference type="EMBL" id="AET40867.1"/>
    </source>
</evidence>
<feature type="region of interest" description="Disordered" evidence="5">
    <location>
        <begin position="533"/>
        <end position="557"/>
    </location>
</feature>
<keyword evidence="11" id="KW-1185">Reference proteome</keyword>
<dbReference type="CDD" id="cd17917">
    <property type="entry name" value="DEXHc_RHA-like"/>
    <property type="match status" value="1"/>
</dbReference>
<reference evidence="11" key="1">
    <citation type="journal article" date="2012" name="G3 (Bethesda)">
        <title>Pichia sorbitophila, an interspecies yeast hybrid reveals early steps of genome resolution following polyploidization.</title>
        <authorList>
            <person name="Leh Louis V."/>
            <person name="Despons L."/>
            <person name="Friedrich A."/>
            <person name="Martin T."/>
            <person name="Durrens P."/>
            <person name="Casaregola S."/>
            <person name="Neuveglise C."/>
            <person name="Fairhead C."/>
            <person name="Marck C."/>
            <person name="Cruz J.A."/>
            <person name="Straub M.L."/>
            <person name="Kugler V."/>
            <person name="Sacerdot C."/>
            <person name="Uzunov Z."/>
            <person name="Thierry A."/>
            <person name="Weiss S."/>
            <person name="Bleykasten C."/>
            <person name="De Montigny J."/>
            <person name="Jacques N."/>
            <person name="Jung P."/>
            <person name="Lemaire M."/>
            <person name="Mallet S."/>
            <person name="Morel G."/>
            <person name="Richard G.F."/>
            <person name="Sarkar A."/>
            <person name="Savel G."/>
            <person name="Schacherer J."/>
            <person name="Seret M.L."/>
            <person name="Talla E."/>
            <person name="Samson G."/>
            <person name="Jubin C."/>
            <person name="Poulain J."/>
            <person name="Vacherie B."/>
            <person name="Barbe V."/>
            <person name="Pelletier E."/>
            <person name="Sherman D.J."/>
            <person name="Westhof E."/>
            <person name="Weissenbach J."/>
            <person name="Baret P.V."/>
            <person name="Wincker P."/>
            <person name="Gaillardin C."/>
            <person name="Dujon B."/>
            <person name="Souciet J.L."/>
        </authorList>
    </citation>
    <scope>NUCLEOTIDE SEQUENCE [LARGE SCALE GENOMIC DNA]</scope>
    <source>
        <strain evidence="11">CBS 270.75 / DBVPG 7215 / KCTC 17166 / NRRL Y-17582</strain>
    </source>
</reference>
<evidence type="ECO:0000256" key="1">
    <source>
        <dbReference type="ARBA" id="ARBA00022741"/>
    </source>
</evidence>
<dbReference type="HOGENOM" id="CLU_001832_4_0_1"/>
<dbReference type="SMART" id="SM00490">
    <property type="entry name" value="HELICc"/>
    <property type="match status" value="1"/>
</dbReference>
<dbReference type="InterPro" id="IPR011709">
    <property type="entry name" value="DEAD-box_helicase_OB_fold"/>
</dbReference>
<dbReference type="eggNOG" id="KOG0920">
    <property type="taxonomic scope" value="Eukaryota"/>
</dbReference>
<dbReference type="FunCoup" id="G8JVK2">
    <property type="interactions" value="921"/>
</dbReference>
<dbReference type="OrthoDB" id="5600252at2759"/>
<dbReference type="InterPro" id="IPR007502">
    <property type="entry name" value="Helicase-assoc_dom"/>
</dbReference>
<dbReference type="Pfam" id="PF05773">
    <property type="entry name" value="RWD"/>
    <property type="match status" value="1"/>
</dbReference>
<dbReference type="InterPro" id="IPR015940">
    <property type="entry name" value="UBA"/>
</dbReference>
<dbReference type="CDD" id="cd23827">
    <property type="entry name" value="RWD_YLR419W-like"/>
    <property type="match status" value="1"/>
</dbReference>
<keyword evidence="2" id="KW-0378">Hydrolase</keyword>
<dbReference type="InterPro" id="IPR011545">
    <property type="entry name" value="DEAD/DEAH_box_helicase_dom"/>
</dbReference>
<dbReference type="Pfam" id="PF26026">
    <property type="entry name" value="RNA_hel_CTD"/>
    <property type="match status" value="1"/>
</dbReference>
<evidence type="ECO:0000259" key="9">
    <source>
        <dbReference type="PROSITE" id="PS51194"/>
    </source>
</evidence>
<dbReference type="InterPro" id="IPR006575">
    <property type="entry name" value="RWD_dom"/>
</dbReference>
<dbReference type="InterPro" id="IPR016135">
    <property type="entry name" value="UBQ-conjugating_enzyme/RWD"/>
</dbReference>
<dbReference type="PROSITE" id="PS50030">
    <property type="entry name" value="UBA"/>
    <property type="match status" value="1"/>
</dbReference>
<feature type="domain" description="Helicase C-terminal" evidence="9">
    <location>
        <begin position="830"/>
        <end position="1004"/>
    </location>
</feature>
<gene>
    <name evidence="10" type="ordered locus">Ecym_7009</name>
</gene>
<dbReference type="Gene3D" id="3.10.110.10">
    <property type="entry name" value="Ubiquitin Conjugating Enzyme"/>
    <property type="match status" value="1"/>
</dbReference>
<name>G8JVK2_ERECY</name>
<dbReference type="Gene3D" id="1.20.120.1080">
    <property type="match status" value="1"/>
</dbReference>
<dbReference type="CDD" id="cd18791">
    <property type="entry name" value="SF2_C_RHA"/>
    <property type="match status" value="1"/>
</dbReference>
<feature type="domain" description="RWD" evidence="7">
    <location>
        <begin position="421"/>
        <end position="522"/>
    </location>
</feature>
<feature type="compositionally biased region" description="Basic and acidic residues" evidence="5">
    <location>
        <begin position="20"/>
        <end position="38"/>
    </location>
</feature>
<dbReference type="InterPro" id="IPR001650">
    <property type="entry name" value="Helicase_C-like"/>
</dbReference>
<feature type="region of interest" description="Disordered" evidence="5">
    <location>
        <begin position="1"/>
        <end position="52"/>
    </location>
</feature>
<evidence type="ECO:0000256" key="2">
    <source>
        <dbReference type="ARBA" id="ARBA00022801"/>
    </source>
</evidence>
<dbReference type="InterPro" id="IPR059023">
    <property type="entry name" value="RNA_hel_CTD"/>
</dbReference>
<dbReference type="RefSeq" id="XP_003647684.1">
    <property type="nucleotide sequence ID" value="XM_003647636.1"/>
</dbReference>
<evidence type="ECO:0000256" key="5">
    <source>
        <dbReference type="SAM" id="MobiDB-lite"/>
    </source>
</evidence>
<dbReference type="SMART" id="SM00591">
    <property type="entry name" value="RWD"/>
    <property type="match status" value="1"/>
</dbReference>
<dbReference type="Pfam" id="PF00271">
    <property type="entry name" value="Helicase_C"/>
    <property type="match status" value="1"/>
</dbReference>
<accession>G8JVK2</accession>
<dbReference type="GeneID" id="11469285"/>
<dbReference type="OMA" id="KVEYEMK"/>
<dbReference type="SMART" id="SM00487">
    <property type="entry name" value="DEXDc"/>
    <property type="match status" value="1"/>
</dbReference>
<evidence type="ECO:0000256" key="3">
    <source>
        <dbReference type="ARBA" id="ARBA00022806"/>
    </source>
</evidence>
<dbReference type="SUPFAM" id="SSF54495">
    <property type="entry name" value="UBC-like"/>
    <property type="match status" value="1"/>
</dbReference>
<dbReference type="PROSITE" id="PS51194">
    <property type="entry name" value="HELICASE_CTER"/>
    <property type="match status" value="1"/>
</dbReference>
<keyword evidence="3" id="KW-0347">Helicase</keyword>